<evidence type="ECO:0000259" key="5">
    <source>
        <dbReference type="Pfam" id="PF00107"/>
    </source>
</evidence>
<gene>
    <name evidence="7" type="ORF">NQ502_08320</name>
</gene>
<reference evidence="7" key="1">
    <citation type="journal article" date="2022" name="Cell">
        <title>Design, construction, and in vivo augmentation of a complex gut microbiome.</title>
        <authorList>
            <person name="Cheng A.G."/>
            <person name="Ho P.Y."/>
            <person name="Aranda-Diaz A."/>
            <person name="Jain S."/>
            <person name="Yu F.B."/>
            <person name="Meng X."/>
            <person name="Wang M."/>
            <person name="Iakiviak M."/>
            <person name="Nagashima K."/>
            <person name="Zhao A."/>
            <person name="Murugkar P."/>
            <person name="Patil A."/>
            <person name="Atabakhsh K."/>
            <person name="Weakley A."/>
            <person name="Yan J."/>
            <person name="Brumbaugh A.R."/>
            <person name="Higginbottom S."/>
            <person name="Dimas A."/>
            <person name="Shiver A.L."/>
            <person name="Deutschbauer A."/>
            <person name="Neff N."/>
            <person name="Sonnenburg J.L."/>
            <person name="Huang K.C."/>
            <person name="Fischbach M.A."/>
        </authorList>
    </citation>
    <scope>NUCLEOTIDE SEQUENCE</scope>
    <source>
        <strain evidence="7">DSM 19829</strain>
    </source>
</reference>
<feature type="domain" description="Alcohol dehydrogenase-like N-terminal" evidence="6">
    <location>
        <begin position="33"/>
        <end position="141"/>
    </location>
</feature>
<proteinExistence type="inferred from homology"/>
<dbReference type="InterPro" id="IPR013149">
    <property type="entry name" value="ADH-like_C"/>
</dbReference>
<keyword evidence="8" id="KW-1185">Reference proteome</keyword>
<protein>
    <submittedName>
        <fullName evidence="7">Alcohol dehydrogenase catalytic domain-containing protein</fullName>
    </submittedName>
</protein>
<dbReference type="InterPro" id="IPR013154">
    <property type="entry name" value="ADH-like_N"/>
</dbReference>
<dbReference type="Pfam" id="PF08240">
    <property type="entry name" value="ADH_N"/>
    <property type="match status" value="1"/>
</dbReference>
<keyword evidence="1 4" id="KW-0479">Metal-binding</keyword>
<dbReference type="InterPro" id="IPR002328">
    <property type="entry name" value="ADH_Zn_CS"/>
</dbReference>
<dbReference type="EMBL" id="CP102290">
    <property type="protein sequence ID" value="UWP61019.1"/>
    <property type="molecule type" value="Genomic_DNA"/>
</dbReference>
<dbReference type="PANTHER" id="PTHR43401:SF2">
    <property type="entry name" value="L-THREONINE 3-DEHYDROGENASE"/>
    <property type="match status" value="1"/>
</dbReference>
<evidence type="ECO:0000313" key="8">
    <source>
        <dbReference type="Proteomes" id="UP001060164"/>
    </source>
</evidence>
<keyword evidence="3" id="KW-0560">Oxidoreductase</keyword>
<accession>A0ABY5VK89</accession>
<dbReference type="InterPro" id="IPR036291">
    <property type="entry name" value="NAD(P)-bd_dom_sf"/>
</dbReference>
<evidence type="ECO:0000256" key="4">
    <source>
        <dbReference type="RuleBase" id="RU361277"/>
    </source>
</evidence>
<evidence type="ECO:0000256" key="1">
    <source>
        <dbReference type="ARBA" id="ARBA00022723"/>
    </source>
</evidence>
<organism evidence="7 8">
    <name type="scientific">Ruminococcus gauvreauii</name>
    <dbReference type="NCBI Taxonomy" id="438033"/>
    <lineage>
        <taxon>Bacteria</taxon>
        <taxon>Bacillati</taxon>
        <taxon>Bacillota</taxon>
        <taxon>Clostridia</taxon>
        <taxon>Eubacteriales</taxon>
        <taxon>Oscillospiraceae</taxon>
        <taxon>Ruminococcus</taxon>
    </lineage>
</organism>
<dbReference type="SUPFAM" id="SSF50129">
    <property type="entry name" value="GroES-like"/>
    <property type="match status" value="1"/>
</dbReference>
<comment type="cofactor">
    <cofactor evidence="4">
        <name>Zn(2+)</name>
        <dbReference type="ChEBI" id="CHEBI:29105"/>
    </cofactor>
</comment>
<dbReference type="RefSeq" id="WP_049898414.1">
    <property type="nucleotide sequence ID" value="NZ_CABLBR010000036.1"/>
</dbReference>
<dbReference type="SUPFAM" id="SSF51735">
    <property type="entry name" value="NAD(P)-binding Rossmann-fold domains"/>
    <property type="match status" value="1"/>
</dbReference>
<evidence type="ECO:0000259" key="6">
    <source>
        <dbReference type="Pfam" id="PF08240"/>
    </source>
</evidence>
<evidence type="ECO:0000256" key="3">
    <source>
        <dbReference type="ARBA" id="ARBA00023002"/>
    </source>
</evidence>
<dbReference type="Proteomes" id="UP001060164">
    <property type="component" value="Chromosome"/>
</dbReference>
<dbReference type="Gene3D" id="3.40.50.720">
    <property type="entry name" value="NAD(P)-binding Rossmann-like Domain"/>
    <property type="match status" value="1"/>
</dbReference>
<dbReference type="Gene3D" id="3.90.180.10">
    <property type="entry name" value="Medium-chain alcohol dehydrogenases, catalytic domain"/>
    <property type="match status" value="1"/>
</dbReference>
<dbReference type="InterPro" id="IPR050129">
    <property type="entry name" value="Zn_alcohol_dh"/>
</dbReference>
<dbReference type="PROSITE" id="PS00059">
    <property type="entry name" value="ADH_ZINC"/>
    <property type="match status" value="1"/>
</dbReference>
<dbReference type="InterPro" id="IPR011032">
    <property type="entry name" value="GroES-like_sf"/>
</dbReference>
<comment type="similarity">
    <text evidence="4">Belongs to the zinc-containing alcohol dehydrogenase family.</text>
</comment>
<evidence type="ECO:0000313" key="7">
    <source>
        <dbReference type="EMBL" id="UWP61019.1"/>
    </source>
</evidence>
<dbReference type="PANTHER" id="PTHR43401">
    <property type="entry name" value="L-THREONINE 3-DEHYDROGENASE"/>
    <property type="match status" value="1"/>
</dbReference>
<keyword evidence="2 4" id="KW-0862">Zinc</keyword>
<dbReference type="Pfam" id="PF00107">
    <property type="entry name" value="ADH_zinc_N"/>
    <property type="match status" value="1"/>
</dbReference>
<feature type="domain" description="Alcohol dehydrogenase-like C-terminal" evidence="5">
    <location>
        <begin position="181"/>
        <end position="305"/>
    </location>
</feature>
<name>A0ABY5VK89_9FIRM</name>
<sequence length="343" mass="37240">MMEMMRGTKFNKNGVGQERCPVVQVPKPEITRPDEVLIRIEAVSICGTDVRALANPPAFDFVDGIVVGHEGCGIVEAVGDDVTNCKVGDKVVVHPNIWCGKCEPCRTGHINLCENFRHIGDRIDGAMAEYLCIEERMVYVIDSEVPSYIGALTEPLACVLNGTTTVKAKPGDEVVVLGGGPIGLIFAMLYKAAGAHVTVSEPMEYRRDLALKLGCDVTVNPKERDLETELRAYAPEGADIVVDAVGVMLPVAVQIARKGGQIVVFGVNQTAQVTIPQYPITEKELTIRGTYITKGTFPLAIRIIENKLIPIDKLITHRLPLEQLLDGIDLMVKGMAGKIVIEI</sequence>
<evidence type="ECO:0000256" key="2">
    <source>
        <dbReference type="ARBA" id="ARBA00022833"/>
    </source>
</evidence>